<reference evidence="4 5" key="1">
    <citation type="submission" date="2019-01" db="EMBL/GenBank/DDBJ databases">
        <title>Sequencing of cultivated peanut Arachis hypogaea provides insights into genome evolution and oil improvement.</title>
        <authorList>
            <person name="Chen X."/>
        </authorList>
    </citation>
    <scope>NUCLEOTIDE SEQUENCE [LARGE SCALE GENOMIC DNA]</scope>
    <source>
        <strain evidence="5">cv. Fuhuasheng</strain>
        <tissue evidence="4">Leaves</tissue>
    </source>
</reference>
<dbReference type="InterPro" id="IPR051240">
    <property type="entry name" value="Mito_RNA-Proc/Resp"/>
</dbReference>
<dbReference type="PANTHER" id="PTHR47933">
    <property type="entry name" value="PENTATRICOPEPTIDE REPEAT-CONTAINING PROTEIN 1, MITOCHONDRIAL"/>
    <property type="match status" value="1"/>
</dbReference>
<organism evidence="4 5">
    <name type="scientific">Arachis hypogaea</name>
    <name type="common">Peanut</name>
    <dbReference type="NCBI Taxonomy" id="3818"/>
    <lineage>
        <taxon>Eukaryota</taxon>
        <taxon>Viridiplantae</taxon>
        <taxon>Streptophyta</taxon>
        <taxon>Embryophyta</taxon>
        <taxon>Tracheophyta</taxon>
        <taxon>Spermatophyta</taxon>
        <taxon>Magnoliopsida</taxon>
        <taxon>eudicotyledons</taxon>
        <taxon>Gunneridae</taxon>
        <taxon>Pentapetalae</taxon>
        <taxon>rosids</taxon>
        <taxon>fabids</taxon>
        <taxon>Fabales</taxon>
        <taxon>Fabaceae</taxon>
        <taxon>Papilionoideae</taxon>
        <taxon>50 kb inversion clade</taxon>
        <taxon>dalbergioids sensu lato</taxon>
        <taxon>Dalbergieae</taxon>
        <taxon>Pterocarpus clade</taxon>
        <taxon>Arachis</taxon>
    </lineage>
</organism>
<proteinExistence type="inferred from homology"/>
<keyword evidence="2" id="KW-0677">Repeat</keyword>
<feature type="repeat" description="PPR" evidence="3">
    <location>
        <begin position="40"/>
        <end position="74"/>
    </location>
</feature>
<dbReference type="Gene3D" id="1.25.40.10">
    <property type="entry name" value="Tetratricopeptide repeat domain"/>
    <property type="match status" value="1"/>
</dbReference>
<feature type="repeat" description="PPR" evidence="3">
    <location>
        <begin position="75"/>
        <end position="109"/>
    </location>
</feature>
<dbReference type="InterPro" id="IPR002885">
    <property type="entry name" value="PPR_rpt"/>
</dbReference>
<dbReference type="NCBIfam" id="TIGR00756">
    <property type="entry name" value="PPR"/>
    <property type="match status" value="2"/>
</dbReference>
<dbReference type="EMBL" id="SDMP01000015">
    <property type="protein sequence ID" value="RYR09202.1"/>
    <property type="molecule type" value="Genomic_DNA"/>
</dbReference>
<dbReference type="Proteomes" id="UP000289738">
    <property type="component" value="Chromosome B05"/>
</dbReference>
<evidence type="ECO:0000256" key="1">
    <source>
        <dbReference type="ARBA" id="ARBA00007626"/>
    </source>
</evidence>
<dbReference type="PANTHER" id="PTHR47933:SF11">
    <property type="entry name" value="PENTATRICOPEPTIDE REPEAT-CONTAINING PROTEIN 2"/>
    <property type="match status" value="1"/>
</dbReference>
<evidence type="ECO:0000313" key="4">
    <source>
        <dbReference type="EMBL" id="RYR09202.1"/>
    </source>
</evidence>
<evidence type="ECO:0000313" key="5">
    <source>
        <dbReference type="Proteomes" id="UP000289738"/>
    </source>
</evidence>
<protein>
    <recommendedName>
        <fullName evidence="6">Pentatricopeptide repeat-containing protein</fullName>
    </recommendedName>
</protein>
<sequence>MEDNGCLPNAVTFEIVIRALFENACSIGHLNLCRKNLVPSTVTYNILIDDLGKSKRISRALELLIEMHDKGQPSSIFTYNFLIDALCKNRQLDKALVLFSKMEETGINQIYTHTTYLLMAYAKVENLNMLRRRNYHQNG</sequence>
<name>A0A444Z4U4_ARAHY</name>
<dbReference type="InterPro" id="IPR011990">
    <property type="entry name" value="TPR-like_helical_dom_sf"/>
</dbReference>
<keyword evidence="5" id="KW-1185">Reference proteome</keyword>
<dbReference type="AlphaFoldDB" id="A0A444Z4U4"/>
<evidence type="ECO:0000256" key="2">
    <source>
        <dbReference type="ARBA" id="ARBA00022737"/>
    </source>
</evidence>
<dbReference type="GO" id="GO:0003729">
    <property type="term" value="F:mRNA binding"/>
    <property type="evidence" value="ECO:0007669"/>
    <property type="project" value="TreeGrafter"/>
</dbReference>
<gene>
    <name evidence="4" type="ORF">Ahy_B05g077345</name>
</gene>
<dbReference type="Pfam" id="PF13041">
    <property type="entry name" value="PPR_2"/>
    <property type="match status" value="1"/>
</dbReference>
<evidence type="ECO:0008006" key="6">
    <source>
        <dbReference type="Google" id="ProtNLM"/>
    </source>
</evidence>
<evidence type="ECO:0000256" key="3">
    <source>
        <dbReference type="PROSITE-ProRule" id="PRU00708"/>
    </source>
</evidence>
<dbReference type="PROSITE" id="PS51375">
    <property type="entry name" value="PPR"/>
    <property type="match status" value="2"/>
</dbReference>
<accession>A0A444Z4U4</accession>
<comment type="caution">
    <text evidence="4">The sequence shown here is derived from an EMBL/GenBank/DDBJ whole genome shotgun (WGS) entry which is preliminary data.</text>
</comment>
<comment type="similarity">
    <text evidence="1">Belongs to the PPR family. P subfamily.</text>
</comment>